<evidence type="ECO:0000313" key="3">
    <source>
        <dbReference type="Proteomes" id="UP000594637"/>
    </source>
</evidence>
<evidence type="ECO:0000256" key="1">
    <source>
        <dbReference type="SAM" id="Phobius"/>
    </source>
</evidence>
<keyword evidence="1" id="KW-1133">Transmembrane helix</keyword>
<feature type="transmembrane region" description="Helical" evidence="1">
    <location>
        <begin position="84"/>
        <end position="102"/>
    </location>
</feature>
<dbReference type="Proteomes" id="UP000594637">
    <property type="component" value="Chromosome"/>
</dbReference>
<protein>
    <submittedName>
        <fullName evidence="2">Uncharacterized protein</fullName>
    </submittedName>
</protein>
<dbReference type="RefSeq" id="WP_166856850.1">
    <property type="nucleotide sequence ID" value="NZ_CP063989.1"/>
</dbReference>
<dbReference type="EMBL" id="CP063989">
    <property type="protein sequence ID" value="QPL04714.1"/>
    <property type="molecule type" value="Genomic_DNA"/>
</dbReference>
<name>A0A7T0LJ47_9ACTO</name>
<feature type="transmembrane region" description="Helical" evidence="1">
    <location>
        <begin position="6"/>
        <end position="24"/>
    </location>
</feature>
<keyword evidence="1" id="KW-0472">Membrane</keyword>
<proteinExistence type="predicted"/>
<sequence>MPHWFGTLLLIAVIVGLPFLYNAWKEKALEKGGAAAKVAQAASTIGGGVERGVNRLEWIVMKGAGVVAVLLAVLGPFLVDDLGFKGVIVALVLGGYGIYLLAPGDDKWFFFPW</sequence>
<evidence type="ECO:0000313" key="2">
    <source>
        <dbReference type="EMBL" id="QPL04714.1"/>
    </source>
</evidence>
<reference evidence="2 3" key="1">
    <citation type="submission" date="2020-11" db="EMBL/GenBank/DDBJ databases">
        <title>Actinomyces sp. ZJ750.</title>
        <authorList>
            <person name="Zhou J."/>
        </authorList>
    </citation>
    <scope>NUCLEOTIDE SEQUENCE [LARGE SCALE GENOMIC DNA]</scope>
    <source>
        <strain evidence="2 3">ZJ750</strain>
    </source>
</reference>
<dbReference type="KEGG" id="arep:ID810_07975"/>
<keyword evidence="1" id="KW-0812">Transmembrane</keyword>
<feature type="transmembrane region" description="Helical" evidence="1">
    <location>
        <begin position="59"/>
        <end position="78"/>
    </location>
</feature>
<gene>
    <name evidence="2" type="ORF">ID810_07975</name>
</gene>
<accession>A0A7T0LJ47</accession>
<organism evidence="2 3">
    <name type="scientific">Actinomyces respiraculi</name>
    <dbReference type="NCBI Taxonomy" id="2744574"/>
    <lineage>
        <taxon>Bacteria</taxon>
        <taxon>Bacillati</taxon>
        <taxon>Actinomycetota</taxon>
        <taxon>Actinomycetes</taxon>
        <taxon>Actinomycetales</taxon>
        <taxon>Actinomycetaceae</taxon>
        <taxon>Actinomyces</taxon>
    </lineage>
</organism>
<dbReference type="AlphaFoldDB" id="A0A7T0LJ47"/>
<keyword evidence="3" id="KW-1185">Reference proteome</keyword>